<dbReference type="OMA" id="KVTFQEC"/>
<dbReference type="OrthoDB" id="2130750at2759"/>
<evidence type="ECO:0000259" key="2">
    <source>
        <dbReference type="PROSITE" id="PS50245"/>
    </source>
</evidence>
<accession>A0A067RGG9</accession>
<reference evidence="3 4" key="1">
    <citation type="journal article" date="2014" name="Nat. Commun.">
        <title>Molecular traces of alternative social organization in a termite genome.</title>
        <authorList>
            <person name="Terrapon N."/>
            <person name="Li C."/>
            <person name="Robertson H.M."/>
            <person name="Ji L."/>
            <person name="Meng X."/>
            <person name="Booth W."/>
            <person name="Chen Z."/>
            <person name="Childers C.P."/>
            <person name="Glastad K.M."/>
            <person name="Gokhale K."/>
            <person name="Gowin J."/>
            <person name="Gronenberg W."/>
            <person name="Hermansen R.A."/>
            <person name="Hu H."/>
            <person name="Hunt B.G."/>
            <person name="Huylmans A.K."/>
            <person name="Khalil S.M."/>
            <person name="Mitchell R.D."/>
            <person name="Munoz-Torres M.C."/>
            <person name="Mustard J.A."/>
            <person name="Pan H."/>
            <person name="Reese J.T."/>
            <person name="Scharf M.E."/>
            <person name="Sun F."/>
            <person name="Vogel H."/>
            <person name="Xiao J."/>
            <person name="Yang W."/>
            <person name="Yang Z."/>
            <person name="Yang Z."/>
            <person name="Zhou J."/>
            <person name="Zhu J."/>
            <person name="Brent C.S."/>
            <person name="Elsik C.G."/>
            <person name="Goodisman M.A."/>
            <person name="Liberles D.A."/>
            <person name="Roe R.M."/>
            <person name="Vargo E.L."/>
            <person name="Vilcinskas A."/>
            <person name="Wang J."/>
            <person name="Bornberg-Bauer E."/>
            <person name="Korb J."/>
            <person name="Zhang G."/>
            <person name="Liebig J."/>
        </authorList>
    </citation>
    <scope>NUCLEOTIDE SEQUENCE [LARGE SCALE GENOMIC DNA]</scope>
    <source>
        <tissue evidence="3">Whole organism</tissue>
    </source>
</reference>
<feature type="region of interest" description="Disordered" evidence="1">
    <location>
        <begin position="582"/>
        <end position="613"/>
    </location>
</feature>
<feature type="compositionally biased region" description="Polar residues" evidence="1">
    <location>
        <begin position="171"/>
        <end position="181"/>
    </location>
</feature>
<keyword evidence="4" id="KW-1185">Reference proteome</keyword>
<dbReference type="InParanoid" id="A0A067RGG9"/>
<feature type="compositionally biased region" description="Polar residues" evidence="1">
    <location>
        <begin position="590"/>
        <end position="613"/>
    </location>
</feature>
<dbReference type="SMART" id="SM01052">
    <property type="entry name" value="CAP_GLY"/>
    <property type="match status" value="1"/>
</dbReference>
<evidence type="ECO:0000313" key="3">
    <source>
        <dbReference type="EMBL" id="KDR18204.1"/>
    </source>
</evidence>
<name>A0A067RGG9_ZOONE</name>
<protein>
    <recommendedName>
        <fullName evidence="2">CAP-Gly domain-containing protein</fullName>
    </recommendedName>
</protein>
<dbReference type="AlphaFoldDB" id="A0A067RGG9"/>
<proteinExistence type="predicted"/>
<evidence type="ECO:0000313" key="4">
    <source>
        <dbReference type="Proteomes" id="UP000027135"/>
    </source>
</evidence>
<dbReference type="PROSITE" id="PS50245">
    <property type="entry name" value="CAP_GLY_2"/>
    <property type="match status" value="1"/>
</dbReference>
<dbReference type="Pfam" id="PF01302">
    <property type="entry name" value="CAP_GLY"/>
    <property type="match status" value="1"/>
</dbReference>
<dbReference type="InterPro" id="IPR036859">
    <property type="entry name" value="CAP-Gly_dom_sf"/>
</dbReference>
<dbReference type="eggNOG" id="ENOG502RXAS">
    <property type="taxonomic scope" value="Eukaryota"/>
</dbReference>
<feature type="domain" description="CAP-Gly" evidence="2">
    <location>
        <begin position="783"/>
        <end position="825"/>
    </location>
</feature>
<dbReference type="STRING" id="136037.A0A067RGG9"/>
<feature type="region of interest" description="Disordered" evidence="1">
    <location>
        <begin position="120"/>
        <end position="201"/>
    </location>
</feature>
<evidence type="ECO:0000256" key="1">
    <source>
        <dbReference type="SAM" id="MobiDB-lite"/>
    </source>
</evidence>
<feature type="compositionally biased region" description="Basic and acidic residues" evidence="1">
    <location>
        <begin position="143"/>
        <end position="161"/>
    </location>
</feature>
<dbReference type="SUPFAM" id="SSF74924">
    <property type="entry name" value="Cap-Gly domain"/>
    <property type="match status" value="1"/>
</dbReference>
<dbReference type="InterPro" id="IPR000938">
    <property type="entry name" value="CAP-Gly_domain"/>
</dbReference>
<dbReference type="EMBL" id="KK852699">
    <property type="protein sequence ID" value="KDR18204.1"/>
    <property type="molecule type" value="Genomic_DNA"/>
</dbReference>
<dbReference type="Proteomes" id="UP000027135">
    <property type="component" value="Unassembled WGS sequence"/>
</dbReference>
<dbReference type="Gene3D" id="2.30.30.190">
    <property type="entry name" value="CAP Gly-rich-like domain"/>
    <property type="match status" value="1"/>
</dbReference>
<feature type="region of interest" description="Disordered" evidence="1">
    <location>
        <begin position="672"/>
        <end position="691"/>
    </location>
</feature>
<sequence length="835" mass="93889">MDISRCGPLFAQLPPEIQNLETVRALHQTVVSLRVALDNTRAELKLLRDKVQTHVDTNLYVDTIEKLSLENHILRQRVLSKDTVPGYVGQLKEVLAKAELEGIEIDTEYMDPVKCEEVKDPQKVVNDGTVEEIETSVQLGEDQSEKEKGDSQEKSDYREPNMRSMSEEDQSFCSETSQQEVGTPRESKTAGESDNESEELDDIELIFTTEETKELGVLQEDLVSITDTEAWQPSGTPVLLKFAETDQFDEATEDALEGDGGDKMIGDENDDVNDKIQSNLSKMWMQSVLVETDISKCGVVDESEIPGRVSRRNTMPNPLVYQPIIHREVLKGSKSQLLGPALTSPRPLVVKFATSPAGQSPKNGKQEYRKFPMKPILVERNSSKRESEAQTDITALPAHWKSESYLAHKVCHNFTTLPSKFALPMQQTTHSKCSLKLSDKTQEARRTLLSDINFTSMVPELSRSADHLSQEGVEPVSSDQVTNVAPGLCRNYPRAYSYMKNTEMGHMADNLVSPGYLHSREYGKDFWSLCSCTHNNLMQYGGMTNKAHTECYSSIPRYQGSLTCIPAHASYEYSDARRRHSWKPSPEMYRSSSMTQRPTWGSVPSSPTHSHLSRSIQFSPSYTTPHSDVNLYSASYWAAARDAQYSGLSSTKSTKLPTTKSRARNRVTFQVSSFQRPRHPGQSLPDLRSDFELDSGDSTDSLIDEAEEYLRRSIDSILTGTDWARAGRCRQNRKLSDPVREFLPPQSAQPFLPKIPRDLKLEYFVKVITSEGRVMVGRVRYVGLVSGKAEPHVGVELPQDMGDSDGVFQGRRYFDCDPDRAVFVPFKKVVMAWSI</sequence>
<gene>
    <name evidence="3" type="ORF">L798_06955</name>
</gene>
<organism evidence="3 4">
    <name type="scientific">Zootermopsis nevadensis</name>
    <name type="common">Dampwood termite</name>
    <dbReference type="NCBI Taxonomy" id="136037"/>
    <lineage>
        <taxon>Eukaryota</taxon>
        <taxon>Metazoa</taxon>
        <taxon>Ecdysozoa</taxon>
        <taxon>Arthropoda</taxon>
        <taxon>Hexapoda</taxon>
        <taxon>Insecta</taxon>
        <taxon>Pterygota</taxon>
        <taxon>Neoptera</taxon>
        <taxon>Polyneoptera</taxon>
        <taxon>Dictyoptera</taxon>
        <taxon>Blattodea</taxon>
        <taxon>Blattoidea</taxon>
        <taxon>Termitoidae</taxon>
        <taxon>Termopsidae</taxon>
        <taxon>Zootermopsis</taxon>
    </lineage>
</organism>